<organism evidence="2 3">
    <name type="scientific">Rapeseed phyllody phytoplasma</name>
    <dbReference type="NCBI Taxonomy" id="2490543"/>
    <lineage>
        <taxon>Bacteria</taxon>
        <taxon>Bacillati</taxon>
        <taxon>Mycoplasmatota</taxon>
        <taxon>Mollicutes</taxon>
        <taxon>Acholeplasmatales</taxon>
        <taxon>Acholeplasmataceae</taxon>
        <taxon>Candidatus Phytoplasma</taxon>
        <taxon>16SrI (Aster yellows group)</taxon>
    </lineage>
</organism>
<keyword evidence="1" id="KW-0472">Membrane</keyword>
<reference evidence="2 3" key="1">
    <citation type="submission" date="2020-06" db="EMBL/GenBank/DDBJ databases">
        <title>Complete genome sequence of Candidatus Phytoplasma asteris RP166.</title>
        <authorList>
            <person name="Cho S.-T."/>
            <person name="Zwolinska A."/>
            <person name="Huang W."/>
            <person name="Wouters R."/>
            <person name="Hogenhout S.A."/>
            <person name="Kuo C.-H."/>
        </authorList>
    </citation>
    <scope>NUCLEOTIDE SEQUENCE [LARGE SCALE GENOMIC DNA]</scope>
    <source>
        <strain evidence="2">RP166</strain>
    </source>
</reference>
<proteinExistence type="predicted"/>
<keyword evidence="1" id="KW-0812">Transmembrane</keyword>
<sequence length="270" mass="31960">MKIQKNPKNIINKKNILTKRYFFNLFLLLTMIIATTGGIGYYFFKNLKKPVYEIIVNKNTIFQTNNNDCFDDYNDKIKQLNEEITIKNEELKEPSLSPQEKQVIEQIVKLKTQQKKELQIDLFLKKFLKKSEEEILEIDNKIKTTNQLEEKHSLTETKLLKEKEIIKYQKLLKDKELNIVNITQLDQKLVQPDLNSATKTALENQKTQNQNNIKNINEQITKKVNLINLKTKKNVIEQELQDPQISSELKQYLIKYKENTEKQITNLETQ</sequence>
<name>A0A859I9S9_9MOLU</name>
<evidence type="ECO:0000313" key="3">
    <source>
        <dbReference type="Proteomes" id="UP000509122"/>
    </source>
</evidence>
<keyword evidence="1" id="KW-1133">Transmembrane helix</keyword>
<evidence type="ECO:0000256" key="1">
    <source>
        <dbReference type="SAM" id="Phobius"/>
    </source>
</evidence>
<dbReference type="KEGG" id="rphy:RP166_0470"/>
<feature type="transmembrane region" description="Helical" evidence="1">
    <location>
        <begin position="21"/>
        <end position="44"/>
    </location>
</feature>
<accession>A0A859I9S9</accession>
<protein>
    <submittedName>
        <fullName evidence="2">SAP36-like protein</fullName>
    </submittedName>
</protein>
<gene>
    <name evidence="2" type="ORF">RP166_0470</name>
</gene>
<dbReference type="EMBL" id="CP055264">
    <property type="protein sequence ID" value="QKX95062.1"/>
    <property type="molecule type" value="Genomic_DNA"/>
</dbReference>
<evidence type="ECO:0000313" key="2">
    <source>
        <dbReference type="EMBL" id="QKX95062.1"/>
    </source>
</evidence>
<dbReference type="Proteomes" id="UP000509122">
    <property type="component" value="Chromosome"/>
</dbReference>
<dbReference type="AlphaFoldDB" id="A0A859I9S9"/>